<reference evidence="3 4" key="1">
    <citation type="submission" date="2019-06" db="EMBL/GenBank/DDBJ databases">
        <title>Sequencing the genomes of 1000 actinobacteria strains.</title>
        <authorList>
            <person name="Klenk H.-P."/>
        </authorList>
    </citation>
    <scope>NUCLEOTIDE SEQUENCE [LARGE SCALE GENOMIC DNA]</scope>
    <source>
        <strain evidence="3 4">DSM 4813</strain>
    </source>
</reference>
<dbReference type="Pfam" id="PF08751">
    <property type="entry name" value="TrwC"/>
    <property type="match status" value="1"/>
</dbReference>
<dbReference type="SUPFAM" id="SSF52540">
    <property type="entry name" value="P-loop containing nucleoside triphosphate hydrolases"/>
    <property type="match status" value="2"/>
</dbReference>
<dbReference type="Pfam" id="PF13538">
    <property type="entry name" value="UvrD_C_2"/>
    <property type="match status" value="1"/>
</dbReference>
<evidence type="ECO:0000313" key="3">
    <source>
        <dbReference type="EMBL" id="TQL57455.1"/>
    </source>
</evidence>
<protein>
    <submittedName>
        <fullName evidence="3">Conjugative relaxase-like TrwC/TraI family protein</fullName>
    </submittedName>
</protein>
<dbReference type="AlphaFoldDB" id="A0A542ZAU9"/>
<name>A0A542ZAU9_RARFA</name>
<proteinExistence type="predicted"/>
<evidence type="ECO:0000313" key="4">
    <source>
        <dbReference type="Proteomes" id="UP000315389"/>
    </source>
</evidence>
<dbReference type="InterPro" id="IPR027785">
    <property type="entry name" value="UvrD-like_helicase_C"/>
</dbReference>
<feature type="domain" description="TrwC relaxase" evidence="1">
    <location>
        <begin position="9"/>
        <end position="324"/>
    </location>
</feature>
<organism evidence="3 4">
    <name type="scientific">Rarobacter faecitabidus</name>
    <dbReference type="NCBI Taxonomy" id="13243"/>
    <lineage>
        <taxon>Bacteria</taxon>
        <taxon>Bacillati</taxon>
        <taxon>Actinomycetota</taxon>
        <taxon>Actinomycetes</taxon>
        <taxon>Micrococcales</taxon>
        <taxon>Rarobacteraceae</taxon>
        <taxon>Rarobacter</taxon>
    </lineage>
</organism>
<dbReference type="Gene3D" id="3.40.50.300">
    <property type="entry name" value="P-loop containing nucleotide triphosphate hydrolases"/>
    <property type="match status" value="2"/>
</dbReference>
<keyword evidence="4" id="KW-1185">Reference proteome</keyword>
<dbReference type="EMBL" id="VFOS01000004">
    <property type="protein sequence ID" value="TQL57455.1"/>
    <property type="molecule type" value="Genomic_DNA"/>
</dbReference>
<dbReference type="InterPro" id="IPR014862">
    <property type="entry name" value="TrwC"/>
</dbReference>
<evidence type="ECO:0000259" key="1">
    <source>
        <dbReference type="Pfam" id="PF08751"/>
    </source>
</evidence>
<evidence type="ECO:0000259" key="2">
    <source>
        <dbReference type="Pfam" id="PF13538"/>
    </source>
</evidence>
<accession>A0A542ZAU9</accession>
<gene>
    <name evidence="3" type="ORF">FB461_2190</name>
</gene>
<dbReference type="CDD" id="cd18809">
    <property type="entry name" value="SF1_C_RecD"/>
    <property type="match status" value="1"/>
</dbReference>
<sequence>MSLTRLTAAGGVDYLLKTVAAGDATVAGGGLTDYYAASGNPPGRWWGGGAAVAGLADGSVVSHEGADRLFRHCEHPLTGEPLGVQPKLGTGRSPVAGFDCTFTIPKSVAVVWAVADRRSQELVMAAHERAIDQALSWLESEVIQTRSGRGGVASEPVDGIIAARFDHYTSRDGDPHPHVHAVIANRVRRSRDGKWLTIDSRSLHKAAVAASELHQNLFLDEISRTLGWGFVEREDPGQTSRAVIMDLDGVDSRLLDRFSSRDRQIREREAELTALFVASNGREPGKRERAVIHRDAWRDTRRPKDERPEPLTDSMSRWRTELRSLGIKPGALIDSISRSDAPVTGLRAGLDPTFVDAAAATAFQDGASSTITDSAADKGVSGDVDDVAAAAVEATMGARSTWSRLNLRAEVERLTRHVRCDSHESRSVMVEAITDRAIEMSVPLTARRYAVMDDHRLVHRGRSVFDDPGLELFTHGRTLAAEDLVLSAAHQPFESLTPEEASQMIAEYSAAMQQETGFSLGQDQVDAVVGALSDGRALSAIVGPAGTGKTSAMRILREAWEVGHGAGSVIGLTTSAQAAAVLGEEIGAGTDTVAKWLFESVGGGVALREKRALELERRIEGATSRRTRGRFERELVALRAHQAHYRMRPGQLVIIDEASMTGTFPMAEIVRQARAAGAKVLLVGDPAQLGAPEAGGLLARLDRENLTSHLTAVWRFRNDWEAKTSLKLRAGDVGAIADYAARDRIRHGVDETMLDGCYQEALTDLAAGHDTLLVVGTNETMRDMNTRFTLDRRAAGLVDTTTLAALRSRQDAGVGDVIVSRHVDRTITDTAGDFMRNGTLMTVLDIAASGEIRARRHDNNAEVTLPVQHVREHTDLGYAMTAHRAQGSTVDRAHVAIPTSASLPRELLYVAMTRGRDSNTCWVGEETVPDDHTFDEDGLLRWQDRLAKAITTSGAERSATQVRLDENDRQHNLAQLHAERDHLLSLIAPPVDPLAVDHMHTWIVSRFGKPKALVNDHDDAGASRRVLARHLAWLQAQGHDVNAVINQALALRDTGDADDMPALIHWRLTHLLDLPMGGTPADVDMLAKADPHLYEAITQVGAMIMDRERVLAQRPAHEPWARDIPGEGQAHAKLVTAVRCYREQWSIDPTEATPLGPAPDARSKTQARAWLALKQAMTSPRTGPATVSDIVIEGQQKIELG</sequence>
<feature type="domain" description="UvrD-like helicase C-terminal" evidence="2">
    <location>
        <begin position="877"/>
        <end position="916"/>
    </location>
</feature>
<dbReference type="Pfam" id="PF13604">
    <property type="entry name" value="AAA_30"/>
    <property type="match status" value="1"/>
</dbReference>
<dbReference type="RefSeq" id="WP_281282083.1">
    <property type="nucleotide sequence ID" value="NZ_BAAASV010000002.1"/>
</dbReference>
<dbReference type="Proteomes" id="UP000315389">
    <property type="component" value="Unassembled WGS sequence"/>
</dbReference>
<dbReference type="NCBIfam" id="NF041492">
    <property type="entry name" value="MobF"/>
    <property type="match status" value="1"/>
</dbReference>
<comment type="caution">
    <text evidence="3">The sequence shown here is derived from an EMBL/GenBank/DDBJ whole genome shotgun (WGS) entry which is preliminary data.</text>
</comment>
<dbReference type="InterPro" id="IPR027417">
    <property type="entry name" value="P-loop_NTPase"/>
</dbReference>
<dbReference type="SUPFAM" id="SSF55464">
    <property type="entry name" value="Origin of replication-binding domain, RBD-like"/>
    <property type="match status" value="1"/>
</dbReference>